<sequence length="294" mass="32760">MSRCPGMYCGRTLLESSNLSECGACPRGFRSNSSSICELCKDNPIFYDWLYLGFVVITVCVLHLFCIDTTVRKKGLALHVCAVIETVAAAILTVLVVDPVGEFSVRSCHTHHLSDWYTLFHNPSPQYENTLHCTQEAVYPLYTMVFMFYAIAVSLMLLIRPWVAGHFLPISGKLSIYAAMYFFPLLSLIHAAFGGLIYFSFPYIIIVLSVISNAAHYALELDQSMSALVLSTFTDTGNVVTVLVHWALNAYGIISITQLTEPLTHSLLILLVPTPTIFYILTARFTDPKKLHAD</sequence>
<keyword evidence="1" id="KW-1185">Reference proteome</keyword>
<dbReference type="GO" id="GO:0006986">
    <property type="term" value="P:response to unfolded protein"/>
    <property type="evidence" value="ECO:0007669"/>
    <property type="project" value="InterPro"/>
</dbReference>
<gene>
    <name evidence="2" type="primary">LOC113216987</name>
</gene>
<dbReference type="GO" id="GO:0036503">
    <property type="term" value="P:ERAD pathway"/>
    <property type="evidence" value="ECO:0007669"/>
    <property type="project" value="TreeGrafter"/>
</dbReference>
<dbReference type="RefSeq" id="XP_026292607.1">
    <property type="nucleotide sequence ID" value="XM_026436822.2"/>
</dbReference>
<proteinExistence type="predicted"/>
<dbReference type="Proteomes" id="UP000504606">
    <property type="component" value="Unplaced"/>
</dbReference>
<evidence type="ECO:0000313" key="2">
    <source>
        <dbReference type="RefSeq" id="XP_026292607.1"/>
    </source>
</evidence>
<dbReference type="OrthoDB" id="5920264at2759"/>
<dbReference type="GO" id="GO:0031625">
    <property type="term" value="F:ubiquitin protein ligase binding"/>
    <property type="evidence" value="ECO:0007669"/>
    <property type="project" value="TreeGrafter"/>
</dbReference>
<accession>A0A6J1TIM5</accession>
<dbReference type="Pfam" id="PF05571">
    <property type="entry name" value="JAMP"/>
    <property type="match status" value="1"/>
</dbReference>
<dbReference type="KEGG" id="foc:113216987"/>
<name>A0A6J1TIM5_FRAOC</name>
<evidence type="ECO:0000313" key="1">
    <source>
        <dbReference type="Proteomes" id="UP000504606"/>
    </source>
</evidence>
<dbReference type="PANTHER" id="PTHR12740">
    <property type="entry name" value="JNK1/MAPK8-ASSOCIATED MEMBRANE PROTEIN"/>
    <property type="match status" value="1"/>
</dbReference>
<protein>
    <submittedName>
        <fullName evidence="2">JNK1/MAPK8-associated membrane protein isoform X1</fullName>
    </submittedName>
</protein>
<dbReference type="PANTHER" id="PTHR12740:SF4">
    <property type="entry name" value="JNK1_MAPK8-ASSOCIATED MEMBRANE PROTEIN"/>
    <property type="match status" value="1"/>
</dbReference>
<reference evidence="2" key="1">
    <citation type="submission" date="2025-08" db="UniProtKB">
        <authorList>
            <consortium name="RefSeq"/>
        </authorList>
    </citation>
    <scope>IDENTIFICATION</scope>
    <source>
        <tissue evidence="2">Whole organism</tissue>
    </source>
</reference>
<dbReference type="InterPro" id="IPR008485">
    <property type="entry name" value="JAMP"/>
</dbReference>
<dbReference type="GO" id="GO:0016020">
    <property type="term" value="C:membrane"/>
    <property type="evidence" value="ECO:0007669"/>
    <property type="project" value="InterPro"/>
</dbReference>
<dbReference type="AlphaFoldDB" id="A0A6J1TIM5"/>
<organism evidence="1 2">
    <name type="scientific">Frankliniella occidentalis</name>
    <name type="common">Western flower thrips</name>
    <name type="synonym">Euthrips occidentalis</name>
    <dbReference type="NCBI Taxonomy" id="133901"/>
    <lineage>
        <taxon>Eukaryota</taxon>
        <taxon>Metazoa</taxon>
        <taxon>Ecdysozoa</taxon>
        <taxon>Arthropoda</taxon>
        <taxon>Hexapoda</taxon>
        <taxon>Insecta</taxon>
        <taxon>Pterygota</taxon>
        <taxon>Neoptera</taxon>
        <taxon>Paraneoptera</taxon>
        <taxon>Thysanoptera</taxon>
        <taxon>Terebrantia</taxon>
        <taxon>Thripoidea</taxon>
        <taxon>Thripidae</taxon>
        <taxon>Frankliniella</taxon>
    </lineage>
</organism>
<dbReference type="GeneID" id="113216987"/>